<keyword evidence="2" id="KW-1185">Reference proteome</keyword>
<dbReference type="AlphaFoldDB" id="A0ABD3AE97"/>
<protein>
    <submittedName>
        <fullName evidence="1">Uncharacterized protein</fullName>
    </submittedName>
</protein>
<proteinExistence type="predicted"/>
<name>A0ABD3AE97_9GENT</name>
<gene>
    <name evidence="1" type="ORF">ACH5RR_008841</name>
</gene>
<dbReference type="EMBL" id="JBJUIK010000004">
    <property type="protein sequence ID" value="KAL3529519.1"/>
    <property type="molecule type" value="Genomic_DNA"/>
</dbReference>
<reference evidence="1 2" key="1">
    <citation type="submission" date="2024-11" db="EMBL/GenBank/DDBJ databases">
        <title>A near-complete genome assembly of Cinchona calisaya.</title>
        <authorList>
            <person name="Lian D.C."/>
            <person name="Zhao X.W."/>
            <person name="Wei L."/>
        </authorList>
    </citation>
    <scope>NUCLEOTIDE SEQUENCE [LARGE SCALE GENOMIC DNA]</scope>
    <source>
        <tissue evidence="1">Nenye</tissue>
    </source>
</reference>
<organism evidence="1 2">
    <name type="scientific">Cinchona calisaya</name>
    <dbReference type="NCBI Taxonomy" id="153742"/>
    <lineage>
        <taxon>Eukaryota</taxon>
        <taxon>Viridiplantae</taxon>
        <taxon>Streptophyta</taxon>
        <taxon>Embryophyta</taxon>
        <taxon>Tracheophyta</taxon>
        <taxon>Spermatophyta</taxon>
        <taxon>Magnoliopsida</taxon>
        <taxon>eudicotyledons</taxon>
        <taxon>Gunneridae</taxon>
        <taxon>Pentapetalae</taxon>
        <taxon>asterids</taxon>
        <taxon>lamiids</taxon>
        <taxon>Gentianales</taxon>
        <taxon>Rubiaceae</taxon>
        <taxon>Cinchonoideae</taxon>
        <taxon>Cinchoneae</taxon>
        <taxon>Cinchona</taxon>
    </lineage>
</organism>
<sequence>MLEIKQANNIIQFCLFAVKTRKEAKQMACIDSISAMEDRLKELKGIIEDQWDRKGEYAAIISQQSDGYFPQASSHEQDLSTISLCGPVSSVSTDSRSESPA</sequence>
<accession>A0ABD3AE97</accession>
<evidence type="ECO:0000313" key="2">
    <source>
        <dbReference type="Proteomes" id="UP001630127"/>
    </source>
</evidence>
<evidence type="ECO:0000313" key="1">
    <source>
        <dbReference type="EMBL" id="KAL3529519.1"/>
    </source>
</evidence>
<dbReference type="Proteomes" id="UP001630127">
    <property type="component" value="Unassembled WGS sequence"/>
</dbReference>
<comment type="caution">
    <text evidence="1">The sequence shown here is derived from an EMBL/GenBank/DDBJ whole genome shotgun (WGS) entry which is preliminary data.</text>
</comment>